<keyword evidence="3" id="KW-1185">Reference proteome</keyword>
<feature type="non-terminal residue" evidence="2">
    <location>
        <position position="27"/>
    </location>
</feature>
<dbReference type="Proteomes" id="UP000265520">
    <property type="component" value="Unassembled WGS sequence"/>
</dbReference>
<sequence>MLVPVASGEPPLLPAASVHRASRSAVK</sequence>
<evidence type="ECO:0000313" key="2">
    <source>
        <dbReference type="EMBL" id="MCH93401.1"/>
    </source>
</evidence>
<gene>
    <name evidence="2" type="ORF">A2U01_0014350</name>
</gene>
<protein>
    <submittedName>
        <fullName evidence="2">Uncharacterized protein</fullName>
    </submittedName>
</protein>
<dbReference type="AlphaFoldDB" id="A0A392N0Y4"/>
<name>A0A392N0Y4_9FABA</name>
<organism evidence="2 3">
    <name type="scientific">Trifolium medium</name>
    <dbReference type="NCBI Taxonomy" id="97028"/>
    <lineage>
        <taxon>Eukaryota</taxon>
        <taxon>Viridiplantae</taxon>
        <taxon>Streptophyta</taxon>
        <taxon>Embryophyta</taxon>
        <taxon>Tracheophyta</taxon>
        <taxon>Spermatophyta</taxon>
        <taxon>Magnoliopsida</taxon>
        <taxon>eudicotyledons</taxon>
        <taxon>Gunneridae</taxon>
        <taxon>Pentapetalae</taxon>
        <taxon>rosids</taxon>
        <taxon>fabids</taxon>
        <taxon>Fabales</taxon>
        <taxon>Fabaceae</taxon>
        <taxon>Papilionoideae</taxon>
        <taxon>50 kb inversion clade</taxon>
        <taxon>NPAAA clade</taxon>
        <taxon>Hologalegina</taxon>
        <taxon>IRL clade</taxon>
        <taxon>Trifolieae</taxon>
        <taxon>Trifolium</taxon>
    </lineage>
</organism>
<reference evidence="2 3" key="1">
    <citation type="journal article" date="2018" name="Front. Plant Sci.">
        <title>Red Clover (Trifolium pratense) and Zigzag Clover (T. medium) - A Picture of Genomic Similarities and Differences.</title>
        <authorList>
            <person name="Dluhosova J."/>
            <person name="Istvanek J."/>
            <person name="Nedelnik J."/>
            <person name="Repkova J."/>
        </authorList>
    </citation>
    <scope>NUCLEOTIDE SEQUENCE [LARGE SCALE GENOMIC DNA]</scope>
    <source>
        <strain evidence="3">cv. 10/8</strain>
        <tissue evidence="2">Leaf</tissue>
    </source>
</reference>
<comment type="caution">
    <text evidence="2">The sequence shown here is derived from an EMBL/GenBank/DDBJ whole genome shotgun (WGS) entry which is preliminary data.</text>
</comment>
<proteinExistence type="predicted"/>
<feature type="region of interest" description="Disordered" evidence="1">
    <location>
        <begin position="1"/>
        <end position="27"/>
    </location>
</feature>
<evidence type="ECO:0000313" key="3">
    <source>
        <dbReference type="Proteomes" id="UP000265520"/>
    </source>
</evidence>
<dbReference type="EMBL" id="LXQA010024848">
    <property type="protein sequence ID" value="MCH93401.1"/>
    <property type="molecule type" value="Genomic_DNA"/>
</dbReference>
<accession>A0A392N0Y4</accession>
<evidence type="ECO:0000256" key="1">
    <source>
        <dbReference type="SAM" id="MobiDB-lite"/>
    </source>
</evidence>